<protein>
    <recommendedName>
        <fullName evidence="3">histidine kinase</fullName>
        <ecNumber evidence="3">2.7.13.3</ecNumber>
    </recommendedName>
</protein>
<evidence type="ECO:0000259" key="17">
    <source>
        <dbReference type="PROSITE" id="PS50885"/>
    </source>
</evidence>
<feature type="transmembrane region" description="Helical" evidence="15">
    <location>
        <begin position="21"/>
        <end position="45"/>
    </location>
</feature>
<evidence type="ECO:0000256" key="13">
    <source>
        <dbReference type="ARBA" id="ARBA00023136"/>
    </source>
</evidence>
<reference evidence="19" key="1">
    <citation type="journal article" date="2019" name="Int. J. Syst. Evol. Microbiol.">
        <title>The Global Catalogue of Microorganisms (GCM) 10K type strain sequencing project: providing services to taxonomists for standard genome sequencing and annotation.</title>
        <authorList>
            <consortium name="The Broad Institute Genomics Platform"/>
            <consortium name="The Broad Institute Genome Sequencing Center for Infectious Disease"/>
            <person name="Wu L."/>
            <person name="Ma J."/>
        </authorList>
    </citation>
    <scope>NUCLEOTIDE SEQUENCE [LARGE SCALE GENOMIC DNA]</scope>
    <source>
        <strain evidence="19">CGMCC 1.18578</strain>
    </source>
</reference>
<feature type="domain" description="Histidine kinase" evidence="16">
    <location>
        <begin position="504"/>
        <end position="621"/>
    </location>
</feature>
<dbReference type="SMART" id="SM00387">
    <property type="entry name" value="HATPase_c"/>
    <property type="match status" value="1"/>
</dbReference>
<evidence type="ECO:0000256" key="3">
    <source>
        <dbReference type="ARBA" id="ARBA00012438"/>
    </source>
</evidence>
<keyword evidence="7 15" id="KW-0812">Transmembrane</keyword>
<comment type="caution">
    <text evidence="18">The sequence shown here is derived from an EMBL/GenBank/DDBJ whole genome shotgun (WGS) entry which is preliminary data.</text>
</comment>
<dbReference type="EC" id="2.7.13.3" evidence="3"/>
<dbReference type="InterPro" id="IPR003660">
    <property type="entry name" value="HAMP_dom"/>
</dbReference>
<evidence type="ECO:0000256" key="2">
    <source>
        <dbReference type="ARBA" id="ARBA00004651"/>
    </source>
</evidence>
<evidence type="ECO:0000313" key="19">
    <source>
        <dbReference type="Proteomes" id="UP001596108"/>
    </source>
</evidence>
<dbReference type="RefSeq" id="WP_378112860.1">
    <property type="nucleotide sequence ID" value="NZ_JBHSNC010000048.1"/>
</dbReference>
<dbReference type="Gene3D" id="3.30.565.10">
    <property type="entry name" value="Histidine kinase-like ATPase, C-terminal domain"/>
    <property type="match status" value="1"/>
</dbReference>
<dbReference type="InterPro" id="IPR036890">
    <property type="entry name" value="HATPase_C_sf"/>
</dbReference>
<dbReference type="PANTHER" id="PTHR34220">
    <property type="entry name" value="SENSOR HISTIDINE KINASE YPDA"/>
    <property type="match status" value="1"/>
</dbReference>
<keyword evidence="6" id="KW-0808">Transferase</keyword>
<sequence length="628" mass="71981">MRRLWTGRLDKARFWIERLTLQKRLVIAYILVLLVPSILISAYIFRGLTGNTVNELKKNTEYSLEIEQIHIKNNIETMKRAAQITFSDRRVYDYLSEPYEQTVEELLDIDKVQMKDIVRLQYNNPAIETIRVFMNSPYTYEIYPVFLRESRIKEEPWYPSVIHSEFGRDVWAFSRLTKDVIQRMTTESVDTNPRISLFQDIQYPKGTHVGILKIDMLLTSFFPNTFSALQEDQSQMLVIDKDGNLYRNPSNRFWTQSGFDEASILRHFKNGVADPSTQGSFSFRMNGHSFLAVYSPIRELDARMLKIVSLDHVYEDINRTRNFILLANIILLVILTLLTNFLNSVILKKLHLLTAMMKKVRQGDFRFNLNIRGGGGEVGELAHHFSKMLRKINELIADAVNKKASAKEAELAALRSQIDSHFMYNTLENIKMIAEIDGQMAVSDALTALGGMMRYNMRWTNEHVRLKDELAHIANYVSISNIRFEDRIRLEIDVAEEMQHQEILKMTLQPIVENAIKHGLRNKPMRIAIRAELDGDAMLISVTDDGSGMTEAKTRELNARIERGESRTATAEHGGADQSGGIGLANVHGRIGLHYGKPYGLQVTSVHGEYTCVTIRIPHLILSGRLIS</sequence>
<dbReference type="SMART" id="SM00304">
    <property type="entry name" value="HAMP"/>
    <property type="match status" value="1"/>
</dbReference>
<evidence type="ECO:0000256" key="7">
    <source>
        <dbReference type="ARBA" id="ARBA00022692"/>
    </source>
</evidence>
<evidence type="ECO:0000256" key="8">
    <source>
        <dbReference type="ARBA" id="ARBA00022741"/>
    </source>
</evidence>
<keyword evidence="19" id="KW-1185">Reference proteome</keyword>
<dbReference type="PANTHER" id="PTHR34220:SF11">
    <property type="entry name" value="SENSOR PROTEIN KINASE HPTS"/>
    <property type="match status" value="1"/>
</dbReference>
<evidence type="ECO:0000313" key="18">
    <source>
        <dbReference type="EMBL" id="MFC5530917.1"/>
    </source>
</evidence>
<keyword evidence="11 15" id="KW-1133">Transmembrane helix</keyword>
<evidence type="ECO:0000256" key="9">
    <source>
        <dbReference type="ARBA" id="ARBA00022777"/>
    </source>
</evidence>
<proteinExistence type="predicted"/>
<comment type="catalytic activity">
    <reaction evidence="1">
        <text>ATP + protein L-histidine = ADP + protein N-phospho-L-histidine.</text>
        <dbReference type="EC" id="2.7.13.3"/>
    </reaction>
</comment>
<dbReference type="Pfam" id="PF06580">
    <property type="entry name" value="His_kinase"/>
    <property type="match status" value="1"/>
</dbReference>
<evidence type="ECO:0000256" key="1">
    <source>
        <dbReference type="ARBA" id="ARBA00000085"/>
    </source>
</evidence>
<feature type="transmembrane region" description="Helical" evidence="15">
    <location>
        <begin position="323"/>
        <end position="347"/>
    </location>
</feature>
<keyword evidence="12" id="KW-0902">Two-component regulatory system</keyword>
<evidence type="ECO:0000256" key="5">
    <source>
        <dbReference type="ARBA" id="ARBA00022553"/>
    </source>
</evidence>
<name>A0ABW0R3P8_9BACL</name>
<dbReference type="PROSITE" id="PS50885">
    <property type="entry name" value="HAMP"/>
    <property type="match status" value="1"/>
</dbReference>
<dbReference type="Pfam" id="PF00672">
    <property type="entry name" value="HAMP"/>
    <property type="match status" value="1"/>
</dbReference>
<dbReference type="CDD" id="cd06225">
    <property type="entry name" value="HAMP"/>
    <property type="match status" value="1"/>
</dbReference>
<keyword evidence="8" id="KW-0547">Nucleotide-binding</keyword>
<evidence type="ECO:0000256" key="14">
    <source>
        <dbReference type="SAM" id="Coils"/>
    </source>
</evidence>
<comment type="subcellular location">
    <subcellularLocation>
        <location evidence="2">Cell membrane</location>
        <topology evidence="2">Multi-pass membrane protein</topology>
    </subcellularLocation>
</comment>
<evidence type="ECO:0000256" key="4">
    <source>
        <dbReference type="ARBA" id="ARBA00022475"/>
    </source>
</evidence>
<feature type="domain" description="HAMP" evidence="17">
    <location>
        <begin position="344"/>
        <end position="397"/>
    </location>
</feature>
<accession>A0ABW0R3P8</accession>
<keyword evidence="9 18" id="KW-0418">Kinase</keyword>
<keyword evidence="13 15" id="KW-0472">Membrane</keyword>
<dbReference type="InterPro" id="IPR005467">
    <property type="entry name" value="His_kinase_dom"/>
</dbReference>
<dbReference type="SUPFAM" id="SSF158472">
    <property type="entry name" value="HAMP domain-like"/>
    <property type="match status" value="1"/>
</dbReference>
<keyword evidence="14" id="KW-0175">Coiled coil</keyword>
<dbReference type="InterPro" id="IPR050640">
    <property type="entry name" value="Bact_2-comp_sensor_kinase"/>
</dbReference>
<feature type="coiled-coil region" evidence="14">
    <location>
        <begin position="389"/>
        <end position="417"/>
    </location>
</feature>
<dbReference type="InterPro" id="IPR010559">
    <property type="entry name" value="Sig_transdc_His_kin_internal"/>
</dbReference>
<dbReference type="GO" id="GO:0016301">
    <property type="term" value="F:kinase activity"/>
    <property type="evidence" value="ECO:0007669"/>
    <property type="project" value="UniProtKB-KW"/>
</dbReference>
<dbReference type="Pfam" id="PF02518">
    <property type="entry name" value="HATPase_c"/>
    <property type="match status" value="1"/>
</dbReference>
<evidence type="ECO:0000259" key="16">
    <source>
        <dbReference type="PROSITE" id="PS50109"/>
    </source>
</evidence>
<keyword evidence="10" id="KW-0067">ATP-binding</keyword>
<dbReference type="Proteomes" id="UP001596108">
    <property type="component" value="Unassembled WGS sequence"/>
</dbReference>
<gene>
    <name evidence="18" type="ORF">ACFPQ4_15920</name>
</gene>
<evidence type="ECO:0000256" key="11">
    <source>
        <dbReference type="ARBA" id="ARBA00022989"/>
    </source>
</evidence>
<dbReference type="SUPFAM" id="SSF55874">
    <property type="entry name" value="ATPase domain of HSP90 chaperone/DNA topoisomerase II/histidine kinase"/>
    <property type="match status" value="1"/>
</dbReference>
<dbReference type="Gene3D" id="6.10.340.10">
    <property type="match status" value="1"/>
</dbReference>
<evidence type="ECO:0000256" key="12">
    <source>
        <dbReference type="ARBA" id="ARBA00023012"/>
    </source>
</evidence>
<evidence type="ECO:0000256" key="10">
    <source>
        <dbReference type="ARBA" id="ARBA00022840"/>
    </source>
</evidence>
<dbReference type="InterPro" id="IPR003594">
    <property type="entry name" value="HATPase_dom"/>
</dbReference>
<evidence type="ECO:0000256" key="15">
    <source>
        <dbReference type="SAM" id="Phobius"/>
    </source>
</evidence>
<dbReference type="EMBL" id="JBHSNC010000048">
    <property type="protein sequence ID" value="MFC5530917.1"/>
    <property type="molecule type" value="Genomic_DNA"/>
</dbReference>
<keyword evidence="4" id="KW-1003">Cell membrane</keyword>
<keyword evidence="5" id="KW-0597">Phosphoprotein</keyword>
<evidence type="ECO:0000256" key="6">
    <source>
        <dbReference type="ARBA" id="ARBA00022679"/>
    </source>
</evidence>
<organism evidence="18 19">
    <name type="scientific">Cohnella yongneupensis</name>
    <dbReference type="NCBI Taxonomy" id="425006"/>
    <lineage>
        <taxon>Bacteria</taxon>
        <taxon>Bacillati</taxon>
        <taxon>Bacillota</taxon>
        <taxon>Bacilli</taxon>
        <taxon>Bacillales</taxon>
        <taxon>Paenibacillaceae</taxon>
        <taxon>Cohnella</taxon>
    </lineage>
</organism>
<dbReference type="PROSITE" id="PS50109">
    <property type="entry name" value="HIS_KIN"/>
    <property type="match status" value="1"/>
</dbReference>